<dbReference type="EMBL" id="JBHMFI010000023">
    <property type="protein sequence ID" value="MFB9075602.1"/>
    <property type="molecule type" value="Genomic_DNA"/>
</dbReference>
<keyword evidence="2" id="KW-1185">Reference proteome</keyword>
<name>A0ABV5G9I9_9MICC</name>
<evidence type="ECO:0000313" key="1">
    <source>
        <dbReference type="EMBL" id="MFB9075602.1"/>
    </source>
</evidence>
<evidence type="ECO:0000313" key="2">
    <source>
        <dbReference type="Proteomes" id="UP001589575"/>
    </source>
</evidence>
<organism evidence="1 2">
    <name type="scientific">Citricoccus parietis</name>
    <dbReference type="NCBI Taxonomy" id="592307"/>
    <lineage>
        <taxon>Bacteria</taxon>
        <taxon>Bacillati</taxon>
        <taxon>Actinomycetota</taxon>
        <taxon>Actinomycetes</taxon>
        <taxon>Micrococcales</taxon>
        <taxon>Micrococcaceae</taxon>
        <taxon>Citricoccus</taxon>
    </lineage>
</organism>
<proteinExistence type="predicted"/>
<sequence length="71" mass="8163">MWCRRPSRGCGGCWSWADRTPHRQGNGGDSRCRCLSHRRRSGRTGCRVLFAPFVPGCRPWARRASSQFRDP</sequence>
<reference evidence="1 2" key="1">
    <citation type="submission" date="2024-09" db="EMBL/GenBank/DDBJ databases">
        <authorList>
            <person name="Sun Q."/>
            <person name="Mori K."/>
        </authorList>
    </citation>
    <scope>NUCLEOTIDE SEQUENCE [LARGE SCALE GENOMIC DNA]</scope>
    <source>
        <strain evidence="1 2">CCM 7609</strain>
    </source>
</reference>
<comment type="caution">
    <text evidence="1">The sequence shown here is derived from an EMBL/GenBank/DDBJ whole genome shotgun (WGS) entry which is preliminary data.</text>
</comment>
<protein>
    <submittedName>
        <fullName evidence="1">Uncharacterized protein</fullName>
    </submittedName>
</protein>
<accession>A0ABV5G9I9</accession>
<dbReference type="Proteomes" id="UP001589575">
    <property type="component" value="Unassembled WGS sequence"/>
</dbReference>
<gene>
    <name evidence="1" type="ORF">ACFFX0_32340</name>
</gene>